<dbReference type="InterPro" id="IPR020630">
    <property type="entry name" value="THF_DH/CycHdrlase_cat_dom"/>
</dbReference>
<keyword evidence="7" id="KW-0520">NAD</keyword>
<dbReference type="OrthoDB" id="5126881at2759"/>
<dbReference type="Pfam" id="PF00763">
    <property type="entry name" value="THF_DHG_CYH"/>
    <property type="match status" value="1"/>
</dbReference>
<evidence type="ECO:0000259" key="14">
    <source>
        <dbReference type="Pfam" id="PF02882"/>
    </source>
</evidence>
<keyword evidence="4" id="KW-0378">Hydrolase</keyword>
<feature type="domain" description="Tetrahydrofolate dehydrogenase/cyclohydrolase catalytic" evidence="13">
    <location>
        <begin position="46"/>
        <end position="161"/>
    </location>
</feature>
<keyword evidence="16" id="KW-1185">Reference proteome</keyword>
<dbReference type="SUPFAM" id="SSF53223">
    <property type="entry name" value="Aminoacid dehydrogenase-like, N-terminal domain"/>
    <property type="match status" value="1"/>
</dbReference>
<sequence>MLLGVRWVLRTQNYKCIVKCVLMQQQRQQQQQFYAHKHNFSMAQIIDGKAIAAEIRAELRKDVEAFKATGHREPHLTAILVGNDQASETYVRMKMNAAQDVGISSETRRLPATTSEHELLDIIDTLNKDESVDGILVQLPVPDHMNERKVCNAIVCEKDVDGFNVFNVGRMCLDMKSMIPATPLGVIELLKRAGIDTFGKNAVVVGRSKNVSMPIAMLMHADGRNETGAMDATVTICHRFTPPKELAKYCSMADIIITATGVPGLITKEMVKPGACVIDVGITRITDPNTGKTKLVGDVDFEEVRQVAGYITPVPGGVGPMTVAMLMHNTFTAAKNLAKINKS</sequence>
<reference evidence="15" key="1">
    <citation type="submission" date="2020-05" db="UniProtKB">
        <authorList>
            <consortium name="EnsemblMetazoa"/>
        </authorList>
    </citation>
    <scope>IDENTIFICATION</scope>
    <source>
        <strain evidence="15">Aabys</strain>
    </source>
</reference>
<reference evidence="17" key="2">
    <citation type="submission" date="2025-04" db="UniProtKB">
        <authorList>
            <consortium name="RefSeq"/>
        </authorList>
    </citation>
    <scope>IDENTIFICATION</scope>
    <source>
        <strain evidence="17">Aabys</strain>
    </source>
</reference>
<evidence type="ECO:0000256" key="2">
    <source>
        <dbReference type="ARBA" id="ARBA00004173"/>
    </source>
</evidence>
<name>A0A1I8MH59_MUSDO</name>
<dbReference type="Gene3D" id="3.40.50.10860">
    <property type="entry name" value="Leucine Dehydrogenase, chain A, domain 1"/>
    <property type="match status" value="1"/>
</dbReference>
<dbReference type="CDD" id="cd01080">
    <property type="entry name" value="NAD_bind_m-THF_DH_Cyclohyd"/>
    <property type="match status" value="1"/>
</dbReference>
<keyword evidence="8" id="KW-0496">Mitochondrion</keyword>
<evidence type="ECO:0000256" key="12">
    <source>
        <dbReference type="ARBA" id="ARBA00061364"/>
    </source>
</evidence>
<dbReference type="FunFam" id="3.40.50.10860:FF:000001">
    <property type="entry name" value="Bifunctional protein FolD"/>
    <property type="match status" value="1"/>
</dbReference>
<comment type="cofactor">
    <cofactor evidence="1">
        <name>Mg(2+)</name>
        <dbReference type="ChEBI" id="CHEBI:18420"/>
    </cofactor>
</comment>
<evidence type="ECO:0000256" key="9">
    <source>
        <dbReference type="ARBA" id="ARBA00023268"/>
    </source>
</evidence>
<dbReference type="PRINTS" id="PR00085">
    <property type="entry name" value="THFDHDRGNASE"/>
</dbReference>
<dbReference type="SUPFAM" id="SSF51735">
    <property type="entry name" value="NAD(P)-binding Rossmann-fold domains"/>
    <property type="match status" value="1"/>
</dbReference>
<comment type="subcellular location">
    <subcellularLocation>
        <location evidence="2">Mitochondrion</location>
    </subcellularLocation>
</comment>
<dbReference type="GO" id="GO:0004477">
    <property type="term" value="F:methenyltetrahydrofolate cyclohydrolase activity"/>
    <property type="evidence" value="ECO:0007669"/>
    <property type="project" value="UniProtKB-EC"/>
</dbReference>
<evidence type="ECO:0000313" key="15">
    <source>
        <dbReference type="EnsemblMetazoa" id="MDOA004832-PC"/>
    </source>
</evidence>
<dbReference type="GO" id="GO:0005759">
    <property type="term" value="C:mitochondrial matrix"/>
    <property type="evidence" value="ECO:0007669"/>
    <property type="project" value="UniProtKB-ARBA"/>
</dbReference>
<accession>A0A1I8MH59</accession>
<dbReference type="GO" id="GO:0019752">
    <property type="term" value="P:carboxylic acid metabolic process"/>
    <property type="evidence" value="ECO:0007669"/>
    <property type="project" value="UniProtKB-ARBA"/>
</dbReference>
<dbReference type="Proteomes" id="UP001652621">
    <property type="component" value="Unplaced"/>
</dbReference>
<dbReference type="VEuPathDB" id="VectorBase:MDOA004832"/>
<evidence type="ECO:0000259" key="13">
    <source>
        <dbReference type="Pfam" id="PF00763"/>
    </source>
</evidence>
<gene>
    <name evidence="15" type="primary">101893683</name>
    <name evidence="17" type="synonym">LOC101893683</name>
</gene>
<evidence type="ECO:0000256" key="10">
    <source>
        <dbReference type="ARBA" id="ARBA00036357"/>
    </source>
</evidence>
<dbReference type="InterPro" id="IPR036291">
    <property type="entry name" value="NAD(P)-bd_dom_sf"/>
</dbReference>
<dbReference type="VEuPathDB" id="VectorBase:MDOMA2_016399"/>
<keyword evidence="5" id="KW-0460">Magnesium</keyword>
<dbReference type="PROSITE" id="PS00766">
    <property type="entry name" value="THF_DHG_CYH_1"/>
    <property type="match status" value="1"/>
</dbReference>
<evidence type="ECO:0000256" key="4">
    <source>
        <dbReference type="ARBA" id="ARBA00022801"/>
    </source>
</evidence>
<dbReference type="PROSITE" id="PS00767">
    <property type="entry name" value="THF_DHG_CYH_2"/>
    <property type="match status" value="1"/>
</dbReference>
<dbReference type="HAMAP" id="MF_01576">
    <property type="entry name" value="THF_DHG_CYH"/>
    <property type="match status" value="1"/>
</dbReference>
<dbReference type="STRING" id="7370.A0A1I8MH59"/>
<dbReference type="InterPro" id="IPR020631">
    <property type="entry name" value="THF_DH/CycHdrlase_NAD-bd_dom"/>
</dbReference>
<dbReference type="InterPro" id="IPR046346">
    <property type="entry name" value="Aminoacid_DH-like_N_sf"/>
</dbReference>
<dbReference type="Pfam" id="PF02882">
    <property type="entry name" value="THF_DHG_CYH_C"/>
    <property type="match status" value="1"/>
</dbReference>
<evidence type="ECO:0000313" key="17">
    <source>
        <dbReference type="RefSeq" id="XP_011290552.1"/>
    </source>
</evidence>
<organism evidence="15">
    <name type="scientific">Musca domestica</name>
    <name type="common">House fly</name>
    <dbReference type="NCBI Taxonomy" id="7370"/>
    <lineage>
        <taxon>Eukaryota</taxon>
        <taxon>Metazoa</taxon>
        <taxon>Ecdysozoa</taxon>
        <taxon>Arthropoda</taxon>
        <taxon>Hexapoda</taxon>
        <taxon>Insecta</taxon>
        <taxon>Pterygota</taxon>
        <taxon>Neoptera</taxon>
        <taxon>Endopterygota</taxon>
        <taxon>Diptera</taxon>
        <taxon>Brachycera</taxon>
        <taxon>Muscomorpha</taxon>
        <taxon>Muscoidea</taxon>
        <taxon>Muscidae</taxon>
        <taxon>Musca</taxon>
    </lineage>
</organism>
<dbReference type="Gene3D" id="3.40.50.720">
    <property type="entry name" value="NAD(P)-binding Rossmann-like Domain"/>
    <property type="match status" value="1"/>
</dbReference>
<keyword evidence="9" id="KW-0511">Multifunctional enzyme</keyword>
<dbReference type="EnsemblMetazoa" id="MDOA004832-RC">
    <property type="protein sequence ID" value="MDOA004832-PC"/>
    <property type="gene ID" value="MDOA004832"/>
</dbReference>
<evidence type="ECO:0000256" key="7">
    <source>
        <dbReference type="ARBA" id="ARBA00023027"/>
    </source>
</evidence>
<proteinExistence type="inferred from homology"/>
<keyword evidence="3" id="KW-0554">One-carbon metabolism</keyword>
<comment type="similarity">
    <text evidence="12">Belongs to the tetrahydrofolate dehydrogenase/cyclohydrolase family.</text>
</comment>
<dbReference type="GO" id="GO:0004487">
    <property type="term" value="F:methylenetetrahydrofolate dehydrogenase (NAD+) activity"/>
    <property type="evidence" value="ECO:0007669"/>
    <property type="project" value="UniProtKB-EC"/>
</dbReference>
<dbReference type="InterPro" id="IPR020867">
    <property type="entry name" value="THF_DH/CycHdrlase_CS"/>
</dbReference>
<feature type="domain" description="Tetrahydrofolate dehydrogenase/cyclohydrolase NAD(P)-binding" evidence="14">
    <location>
        <begin position="180"/>
        <end position="336"/>
    </location>
</feature>
<evidence type="ECO:0000313" key="16">
    <source>
        <dbReference type="Proteomes" id="UP001652621"/>
    </source>
</evidence>
<protein>
    <submittedName>
        <fullName evidence="17">Bifunctional methylenetetrahydrofolate dehydrogenase/cyclohydrolase, mitochondrial isoform X1</fullName>
    </submittedName>
</protein>
<evidence type="ECO:0000256" key="3">
    <source>
        <dbReference type="ARBA" id="ARBA00022563"/>
    </source>
</evidence>
<evidence type="ECO:0000256" key="8">
    <source>
        <dbReference type="ARBA" id="ARBA00023128"/>
    </source>
</evidence>
<dbReference type="InterPro" id="IPR000672">
    <property type="entry name" value="THF_DH/CycHdrlase"/>
</dbReference>
<dbReference type="FunFam" id="3.40.50.720:FF:000070">
    <property type="entry name" value="probable bifunctional methylenetetrahydrofolate dehydrogenase/cyclohydrolase 2"/>
    <property type="match status" value="1"/>
</dbReference>
<dbReference type="AlphaFoldDB" id="A0A1I8MH59"/>
<evidence type="ECO:0000256" key="1">
    <source>
        <dbReference type="ARBA" id="ARBA00001946"/>
    </source>
</evidence>
<comment type="catalytic activity">
    <reaction evidence="10">
        <text>(6R)-5,10-methenyltetrahydrofolate + H2O = (6R)-10-formyltetrahydrofolate + H(+)</text>
        <dbReference type="Rhea" id="RHEA:23700"/>
        <dbReference type="ChEBI" id="CHEBI:15377"/>
        <dbReference type="ChEBI" id="CHEBI:15378"/>
        <dbReference type="ChEBI" id="CHEBI:57455"/>
        <dbReference type="ChEBI" id="CHEBI:195366"/>
        <dbReference type="EC" id="3.5.4.9"/>
    </reaction>
</comment>
<dbReference type="RefSeq" id="XP_011290552.1">
    <property type="nucleotide sequence ID" value="XM_011292250.2"/>
</dbReference>
<comment type="catalytic activity">
    <reaction evidence="11">
        <text>(6R)-5,10-methylene-5,6,7,8-tetrahydrofolate + NAD(+) = (6R)-5,10-methenyltetrahydrofolate + NADH</text>
        <dbReference type="Rhea" id="RHEA:22892"/>
        <dbReference type="ChEBI" id="CHEBI:15636"/>
        <dbReference type="ChEBI" id="CHEBI:57455"/>
        <dbReference type="ChEBI" id="CHEBI:57540"/>
        <dbReference type="ChEBI" id="CHEBI:57945"/>
        <dbReference type="EC" id="1.5.1.15"/>
    </reaction>
</comment>
<evidence type="ECO:0000256" key="11">
    <source>
        <dbReference type="ARBA" id="ARBA00050302"/>
    </source>
</evidence>
<evidence type="ECO:0000256" key="5">
    <source>
        <dbReference type="ARBA" id="ARBA00022842"/>
    </source>
</evidence>
<evidence type="ECO:0000256" key="6">
    <source>
        <dbReference type="ARBA" id="ARBA00023002"/>
    </source>
</evidence>
<dbReference type="GO" id="GO:0004488">
    <property type="term" value="F:methylenetetrahydrofolate dehydrogenase (NADP+) activity"/>
    <property type="evidence" value="ECO:0007669"/>
    <property type="project" value="InterPro"/>
</dbReference>
<dbReference type="GO" id="GO:0035999">
    <property type="term" value="P:tetrahydrofolate interconversion"/>
    <property type="evidence" value="ECO:0007669"/>
    <property type="project" value="TreeGrafter"/>
</dbReference>
<dbReference type="PANTHER" id="PTHR48099">
    <property type="entry name" value="C-1-TETRAHYDROFOLATE SYNTHASE, CYTOPLASMIC-RELATED"/>
    <property type="match status" value="1"/>
</dbReference>
<keyword evidence="6" id="KW-0560">Oxidoreductase</keyword>
<dbReference type="PANTHER" id="PTHR48099:SF11">
    <property type="entry name" value="BIFUNCTIONAL METHYLENETETRAHYDROFOLATE DEHYDROGENASE_CYCLOHYDROLASE, MITOCHONDRIAL"/>
    <property type="match status" value="1"/>
</dbReference>